<evidence type="ECO:0000313" key="2">
    <source>
        <dbReference type="Proteomes" id="UP000185779"/>
    </source>
</evidence>
<dbReference type="AlphaFoldDB" id="A0A1F2P524"/>
<gene>
    <name evidence="1" type="ORF">SBU_000892</name>
</gene>
<dbReference type="EMBL" id="LYOR01000003">
    <property type="protein sequence ID" value="OFV66350.1"/>
    <property type="molecule type" value="Genomic_DNA"/>
</dbReference>
<sequence>MAFILLSAPTGEEFQRLTIPDSNQKGNIWVSAEVSVTKDR</sequence>
<keyword evidence="2" id="KW-1185">Reference proteome</keyword>
<organism evidence="1 2">
    <name type="scientific">Candidatus Syntropharchaeum butanivorans</name>
    <dbReference type="NCBI Taxonomy" id="1839936"/>
    <lineage>
        <taxon>Archaea</taxon>
        <taxon>Methanobacteriati</taxon>
        <taxon>Methanobacteriota</taxon>
        <taxon>Stenosarchaea group</taxon>
        <taxon>Methanomicrobia</taxon>
        <taxon>Methanosarcinales</taxon>
        <taxon>ANME-2 cluster</taxon>
        <taxon>Candidatus Syntropharchaeum</taxon>
    </lineage>
</organism>
<name>A0A1F2P524_9EURY</name>
<dbReference type="Proteomes" id="UP000185779">
    <property type="component" value="Unassembled WGS sequence"/>
</dbReference>
<dbReference type="STRING" id="1839936.SBU_000892"/>
<reference evidence="1" key="1">
    <citation type="submission" date="2016-05" db="EMBL/GenBank/DDBJ databases">
        <title>Microbial consortia oxidize butane by reversing methanogenesis.</title>
        <authorList>
            <person name="Laso-Perez R."/>
            <person name="Richter M."/>
            <person name="Wegener G."/>
            <person name="Musat F."/>
        </authorList>
    </citation>
    <scope>NUCLEOTIDE SEQUENCE [LARGE SCALE GENOMIC DNA]</scope>
    <source>
        <strain evidence="1">BOX1</strain>
    </source>
</reference>
<comment type="caution">
    <text evidence="1">The sequence shown here is derived from an EMBL/GenBank/DDBJ whole genome shotgun (WGS) entry which is preliminary data.</text>
</comment>
<protein>
    <submittedName>
        <fullName evidence="1">Uncharacterized protein</fullName>
    </submittedName>
</protein>
<proteinExistence type="predicted"/>
<evidence type="ECO:0000313" key="1">
    <source>
        <dbReference type="EMBL" id="OFV66350.1"/>
    </source>
</evidence>
<accession>A0A1F2P524</accession>